<evidence type="ECO:0000313" key="2">
    <source>
        <dbReference type="EMBL" id="CAF4200140.1"/>
    </source>
</evidence>
<dbReference type="AlphaFoldDB" id="A0A8S2F4W5"/>
<proteinExistence type="predicted"/>
<reference evidence="1" key="1">
    <citation type="submission" date="2021-02" db="EMBL/GenBank/DDBJ databases">
        <authorList>
            <person name="Nowell W R."/>
        </authorList>
    </citation>
    <scope>NUCLEOTIDE SEQUENCE</scope>
</reference>
<dbReference type="EMBL" id="CAJOBA010047358">
    <property type="protein sequence ID" value="CAF4200140.1"/>
    <property type="molecule type" value="Genomic_DNA"/>
</dbReference>
<protein>
    <submittedName>
        <fullName evidence="1">Uncharacterized protein</fullName>
    </submittedName>
</protein>
<sequence>MRPKAKFFHLYYLSDKFLTDMLFDASRLADFNKAQLSSIVNPYRRYHPASHYVSSLLSFLPNCPRECIVGVFAHQLKELQRQKKELSASFLKTLWDVPIKNKLYEELANVDRLKRIFRAYFADHEACVTMSPDDVQVLVDERAHSCAMKYRQKLRSLHLSHADYLVTERRVLNNLEDAETDEFERVYKHFNLKRHSLLSIQSKSKITEERARLMKSVSAARHASFHIVQLSSIATTAIVPRSKSFDGTDMLTTC</sequence>
<name>A0A8S2F4W5_9BILA</name>
<dbReference type="Proteomes" id="UP000682733">
    <property type="component" value="Unassembled WGS sequence"/>
</dbReference>
<organism evidence="1 3">
    <name type="scientific">Didymodactylos carnosus</name>
    <dbReference type="NCBI Taxonomy" id="1234261"/>
    <lineage>
        <taxon>Eukaryota</taxon>
        <taxon>Metazoa</taxon>
        <taxon>Spiralia</taxon>
        <taxon>Gnathifera</taxon>
        <taxon>Rotifera</taxon>
        <taxon>Eurotatoria</taxon>
        <taxon>Bdelloidea</taxon>
        <taxon>Philodinida</taxon>
        <taxon>Philodinidae</taxon>
        <taxon>Didymodactylos</taxon>
    </lineage>
</organism>
<gene>
    <name evidence="1" type="ORF">OVA965_LOCUS32648</name>
    <name evidence="2" type="ORF">TMI583_LOCUS33512</name>
</gene>
<evidence type="ECO:0000313" key="3">
    <source>
        <dbReference type="Proteomes" id="UP000677228"/>
    </source>
</evidence>
<dbReference type="Proteomes" id="UP000677228">
    <property type="component" value="Unassembled WGS sequence"/>
</dbReference>
<accession>A0A8S2F4W5</accession>
<evidence type="ECO:0000313" key="1">
    <source>
        <dbReference type="EMBL" id="CAF1392595.1"/>
    </source>
</evidence>
<comment type="caution">
    <text evidence="1">The sequence shown here is derived from an EMBL/GenBank/DDBJ whole genome shotgun (WGS) entry which is preliminary data.</text>
</comment>
<dbReference type="EMBL" id="CAJNOK010025649">
    <property type="protein sequence ID" value="CAF1392595.1"/>
    <property type="molecule type" value="Genomic_DNA"/>
</dbReference>